<comment type="caution">
    <text evidence="1">The sequence shown here is derived from an EMBL/GenBank/DDBJ whole genome shotgun (WGS) entry which is preliminary data.</text>
</comment>
<dbReference type="EMBL" id="BAABMM010000029">
    <property type="protein sequence ID" value="GAA5252437.1"/>
    <property type="molecule type" value="Genomic_DNA"/>
</dbReference>
<reference evidence="1 2" key="1">
    <citation type="journal article" date="2024" name="Microbiol. Immunol.">
        <title>Discovery of a novel spotted fever group Rickettsia, 'Candidatus Rickettsia kedanie,' in unfed larval chigger mites, Leptotrombidium scutellare.</title>
        <authorList>
            <person name="Ogawa M."/>
            <person name="Matsutani M."/>
            <person name="Katayama T."/>
            <person name="Takada N."/>
            <person name="Noda S."/>
            <person name="Takahashi M."/>
            <person name="Kageyama D."/>
            <person name="Hanaoka N."/>
            <person name="Ebihara H."/>
        </authorList>
    </citation>
    <scope>NUCLEOTIDE SEQUENCE [LARGE SCALE GENOMIC DNA]</scope>
    <source>
        <strain evidence="1 2">KNCP2-13</strain>
    </source>
</reference>
<gene>
    <name evidence="1" type="ORF">KNCP2_07250</name>
</gene>
<name>A0ABP9TWC8_9RICK</name>
<evidence type="ECO:0000313" key="2">
    <source>
        <dbReference type="Proteomes" id="UP001628124"/>
    </source>
</evidence>
<protein>
    <submittedName>
        <fullName evidence="1">Uncharacterized protein</fullName>
    </submittedName>
</protein>
<proteinExistence type="predicted"/>
<dbReference type="RefSeq" id="WP_412708109.1">
    <property type="nucleotide sequence ID" value="NZ_BAABMM010000029.1"/>
</dbReference>
<accession>A0ABP9TWC8</accession>
<organism evidence="1 2">
    <name type="scientific">Candidatus Rickettsia kedanie</name>
    <dbReference type="NCBI Taxonomy" id="3115352"/>
    <lineage>
        <taxon>Bacteria</taxon>
        <taxon>Pseudomonadati</taxon>
        <taxon>Pseudomonadota</taxon>
        <taxon>Alphaproteobacteria</taxon>
        <taxon>Rickettsiales</taxon>
        <taxon>Rickettsiaceae</taxon>
        <taxon>Rickettsieae</taxon>
        <taxon>Rickettsia</taxon>
        <taxon>spotted fever group</taxon>
    </lineage>
</organism>
<evidence type="ECO:0000313" key="1">
    <source>
        <dbReference type="EMBL" id="GAA5252437.1"/>
    </source>
</evidence>
<sequence>MNSVLTLTSNNQQQIKDRVILLKIVLKLHIINGNTTAHWLAWGGAIEELYGWHCYK</sequence>
<keyword evidence="2" id="KW-1185">Reference proteome</keyword>
<dbReference type="Proteomes" id="UP001628124">
    <property type="component" value="Unassembled WGS sequence"/>
</dbReference>